<name>A0A8J5L9X6_ZINOF</name>
<feature type="coiled-coil region" evidence="3">
    <location>
        <begin position="307"/>
        <end position="343"/>
    </location>
</feature>
<dbReference type="PANTHER" id="PTHR32258">
    <property type="entry name" value="PROTEIN NETWORKED 4A"/>
    <property type="match status" value="1"/>
</dbReference>
<proteinExistence type="inferred from homology"/>
<evidence type="ECO:0000259" key="4">
    <source>
        <dbReference type="PROSITE" id="PS51774"/>
    </source>
</evidence>
<dbReference type="Proteomes" id="UP000734854">
    <property type="component" value="Unassembled WGS sequence"/>
</dbReference>
<evidence type="ECO:0000313" key="6">
    <source>
        <dbReference type="Proteomes" id="UP000734854"/>
    </source>
</evidence>
<accession>A0A8J5L9X6</accession>
<evidence type="ECO:0000256" key="3">
    <source>
        <dbReference type="SAM" id="Coils"/>
    </source>
</evidence>
<dbReference type="PANTHER" id="PTHR32258:SF26">
    <property type="entry name" value="KINASE INTERACTING (KIP1-LIKE) FAMILY PROTEIN"/>
    <property type="match status" value="1"/>
</dbReference>
<evidence type="ECO:0000313" key="5">
    <source>
        <dbReference type="EMBL" id="KAG6505987.1"/>
    </source>
</evidence>
<keyword evidence="6" id="KW-1185">Reference proteome</keyword>
<organism evidence="5 6">
    <name type="scientific">Zingiber officinale</name>
    <name type="common">Ginger</name>
    <name type="synonym">Amomum zingiber</name>
    <dbReference type="NCBI Taxonomy" id="94328"/>
    <lineage>
        <taxon>Eukaryota</taxon>
        <taxon>Viridiplantae</taxon>
        <taxon>Streptophyta</taxon>
        <taxon>Embryophyta</taxon>
        <taxon>Tracheophyta</taxon>
        <taxon>Spermatophyta</taxon>
        <taxon>Magnoliopsida</taxon>
        <taxon>Liliopsida</taxon>
        <taxon>Zingiberales</taxon>
        <taxon>Zingiberaceae</taxon>
        <taxon>Zingiber</taxon>
    </lineage>
</organism>
<dbReference type="GO" id="GO:0003779">
    <property type="term" value="F:actin binding"/>
    <property type="evidence" value="ECO:0007669"/>
    <property type="project" value="InterPro"/>
</dbReference>
<dbReference type="InterPro" id="IPR051861">
    <property type="entry name" value="NET_actin-binding_domain"/>
</dbReference>
<comment type="similarity">
    <text evidence="2">Belongs to the NET family.</text>
</comment>
<reference evidence="5 6" key="1">
    <citation type="submission" date="2020-08" db="EMBL/GenBank/DDBJ databases">
        <title>Plant Genome Project.</title>
        <authorList>
            <person name="Zhang R.-G."/>
        </authorList>
    </citation>
    <scope>NUCLEOTIDE SEQUENCE [LARGE SCALE GENOMIC DNA]</scope>
    <source>
        <tissue evidence="5">Rhizome</tissue>
    </source>
</reference>
<dbReference type="InterPro" id="IPR011684">
    <property type="entry name" value="NAB"/>
</dbReference>
<keyword evidence="1 3" id="KW-0175">Coiled coil</keyword>
<dbReference type="Pfam" id="PF07765">
    <property type="entry name" value="KIP1"/>
    <property type="match status" value="1"/>
</dbReference>
<dbReference type="EMBL" id="JACMSC010000009">
    <property type="protein sequence ID" value="KAG6505987.1"/>
    <property type="molecule type" value="Genomic_DNA"/>
</dbReference>
<evidence type="ECO:0000256" key="2">
    <source>
        <dbReference type="ARBA" id="ARBA00038006"/>
    </source>
</evidence>
<feature type="domain" description="NAB" evidence="4">
    <location>
        <begin position="34"/>
        <end position="122"/>
    </location>
</feature>
<comment type="caution">
    <text evidence="5">The sequence shown here is derived from an EMBL/GenBank/DDBJ whole genome shotgun (WGS) entry which is preliminary data.</text>
</comment>
<protein>
    <recommendedName>
        <fullName evidence="4">NAB domain-containing protein</fullName>
    </recommendedName>
</protein>
<sequence>MLCSRSCSFSCHSVNRKEERLRRPEASSSKEVNLSPFSFSMIPPLLFRYVCILLILNAAKQNIENRVQSLAVKLPDNSESDSFAERAENYYQKRPQLVALLHDLHHRYVYLADRYSQSLRHRHRRRASSVSSDIDVDVDPDLLDSASDAESSLSFQPLPIQPLHDPPPALGIANVASDLDMIVATFVVAAVERDMLEAEGAEAERRLAESSRKIELQGSLVEVLEAERMVLLGENARLGFLAAAAEEKARVMGAELGYMRRQAAELARVLVKLREDHRVCLLGRKIEGLQAQIYGLELRNRECFEAMARREKEKREAQAEATLLRAENRRLREETEAARTRRRWRWWDRLRKLEWAQSSCAMHVKEAKVPGGCFL</sequence>
<gene>
    <name evidence="5" type="ORF">ZIOFF_031301</name>
</gene>
<dbReference type="AlphaFoldDB" id="A0A8J5L9X6"/>
<dbReference type="PROSITE" id="PS51774">
    <property type="entry name" value="NAB"/>
    <property type="match status" value="1"/>
</dbReference>
<evidence type="ECO:0000256" key="1">
    <source>
        <dbReference type="ARBA" id="ARBA00023054"/>
    </source>
</evidence>